<dbReference type="EMBL" id="NEVH01025212">
    <property type="protein sequence ID" value="PNF15454.1"/>
    <property type="molecule type" value="Genomic_DNA"/>
</dbReference>
<dbReference type="Gene3D" id="3.20.20.70">
    <property type="entry name" value="Aldolase class I"/>
    <property type="match status" value="1"/>
</dbReference>
<gene>
    <name evidence="2" type="primary">F13E9.13</name>
    <name evidence="2" type="ORF">B7P43_G17766</name>
</gene>
<dbReference type="InterPro" id="IPR005137">
    <property type="entry name" value="BtpA"/>
</dbReference>
<protein>
    <submittedName>
        <fullName evidence="2">Uncharacterized protein F13E9.13, mitochondrial</fullName>
    </submittedName>
</protein>
<comment type="similarity">
    <text evidence="1">Belongs to the BtpA family.</text>
</comment>
<dbReference type="AlphaFoldDB" id="A0A2J7PGJ3"/>
<keyword evidence="3" id="KW-1185">Reference proteome</keyword>
<dbReference type="CDD" id="cd04722">
    <property type="entry name" value="TIM_phosphate_binding"/>
    <property type="match status" value="1"/>
</dbReference>
<name>A0A2J7PGJ3_9NEOP</name>
<evidence type="ECO:0000313" key="3">
    <source>
        <dbReference type="Proteomes" id="UP000235965"/>
    </source>
</evidence>
<dbReference type="NCBIfam" id="TIGR00259">
    <property type="entry name" value="thylakoid_BtpA"/>
    <property type="match status" value="1"/>
</dbReference>
<reference evidence="2 3" key="1">
    <citation type="submission" date="2017-12" db="EMBL/GenBank/DDBJ databases">
        <title>Hemimetabolous genomes reveal molecular basis of termite eusociality.</title>
        <authorList>
            <person name="Harrison M.C."/>
            <person name="Jongepier E."/>
            <person name="Robertson H.M."/>
            <person name="Arning N."/>
            <person name="Bitard-Feildel T."/>
            <person name="Chao H."/>
            <person name="Childers C.P."/>
            <person name="Dinh H."/>
            <person name="Doddapaneni H."/>
            <person name="Dugan S."/>
            <person name="Gowin J."/>
            <person name="Greiner C."/>
            <person name="Han Y."/>
            <person name="Hu H."/>
            <person name="Hughes D.S.T."/>
            <person name="Huylmans A.-K."/>
            <person name="Kemena C."/>
            <person name="Kremer L.P.M."/>
            <person name="Lee S.L."/>
            <person name="Lopez-Ezquerra A."/>
            <person name="Mallet L."/>
            <person name="Monroy-Kuhn J.M."/>
            <person name="Moser A."/>
            <person name="Murali S.C."/>
            <person name="Muzny D.M."/>
            <person name="Otani S."/>
            <person name="Piulachs M.-D."/>
            <person name="Poelchau M."/>
            <person name="Qu J."/>
            <person name="Schaub F."/>
            <person name="Wada-Katsumata A."/>
            <person name="Worley K.C."/>
            <person name="Xie Q."/>
            <person name="Ylla G."/>
            <person name="Poulsen M."/>
            <person name="Gibbs R.A."/>
            <person name="Schal C."/>
            <person name="Richards S."/>
            <person name="Belles X."/>
            <person name="Korb J."/>
            <person name="Bornberg-Bauer E."/>
        </authorList>
    </citation>
    <scope>NUCLEOTIDE SEQUENCE [LARGE SCALE GENOMIC DNA]</scope>
    <source>
        <tissue evidence="2">Whole body</tissue>
    </source>
</reference>
<accession>A0A2J7PGJ3</accession>
<comment type="caution">
    <text evidence="2">The sequence shown here is derived from an EMBL/GenBank/DDBJ whole genome shotgun (WGS) entry which is preliminary data.</text>
</comment>
<organism evidence="2 3">
    <name type="scientific">Cryptotermes secundus</name>
    <dbReference type="NCBI Taxonomy" id="105785"/>
    <lineage>
        <taxon>Eukaryota</taxon>
        <taxon>Metazoa</taxon>
        <taxon>Ecdysozoa</taxon>
        <taxon>Arthropoda</taxon>
        <taxon>Hexapoda</taxon>
        <taxon>Insecta</taxon>
        <taxon>Pterygota</taxon>
        <taxon>Neoptera</taxon>
        <taxon>Polyneoptera</taxon>
        <taxon>Dictyoptera</taxon>
        <taxon>Blattodea</taxon>
        <taxon>Blattoidea</taxon>
        <taxon>Termitoidae</taxon>
        <taxon>Kalotermitidae</taxon>
        <taxon>Cryptotermitinae</taxon>
        <taxon>Cryptotermes</taxon>
    </lineage>
</organism>
<evidence type="ECO:0000256" key="1">
    <source>
        <dbReference type="ARBA" id="ARBA00006007"/>
    </source>
</evidence>
<dbReference type="STRING" id="105785.A0A2J7PGJ3"/>
<dbReference type="Pfam" id="PF03437">
    <property type="entry name" value="BtpA"/>
    <property type="match status" value="1"/>
</dbReference>
<dbReference type="InterPro" id="IPR011060">
    <property type="entry name" value="RibuloseP-bd_barrel"/>
</dbReference>
<dbReference type="SUPFAM" id="SSF51366">
    <property type="entry name" value="Ribulose-phoshate binding barrel"/>
    <property type="match status" value="1"/>
</dbReference>
<dbReference type="PANTHER" id="PTHR21381:SF3">
    <property type="entry name" value="SGC REGION PROTEIN SGCQ-RELATED"/>
    <property type="match status" value="1"/>
</dbReference>
<evidence type="ECO:0000313" key="2">
    <source>
        <dbReference type="EMBL" id="PNF15454.1"/>
    </source>
</evidence>
<dbReference type="PIRSF" id="PIRSF005956">
    <property type="entry name" value="BtpA"/>
    <property type="match status" value="1"/>
</dbReference>
<dbReference type="Proteomes" id="UP000235965">
    <property type="component" value="Unassembled WGS sequence"/>
</dbReference>
<sequence length="273" mass="29862">MLRFRKLFGTSKCNVIGMIHVGALPGTPCYDGSVQNLLENACREAEIYKDSQIEGVLLENMHDIPYVQPKHMGPEVTAVMTRICAEVRRVLPATIQCGVQVLAGGNKEALSVALAAGLQFIRAEGFVFSHVADEGFTDATAGPLLRYRASIRADNILIFTDIKKKHSAHAITSDVSLQETAKAAEFFLSDGVIVTGATTGDPVDTRHLHDVKQSTRLPVLVGSGVTSGNISNYMKADAVIVGTHFKENESWKNCVDCCQIQRFMDKIHKLRNY</sequence>
<dbReference type="InterPro" id="IPR013785">
    <property type="entry name" value="Aldolase_TIM"/>
</dbReference>
<proteinExistence type="inferred from homology"/>
<dbReference type="OrthoDB" id="10045006at2759"/>
<dbReference type="PANTHER" id="PTHR21381">
    <property type="entry name" value="ZGC:162297"/>
    <property type="match status" value="1"/>
</dbReference>
<dbReference type="InParanoid" id="A0A2J7PGJ3"/>